<dbReference type="Gene3D" id="3.30.590.10">
    <property type="entry name" value="Glutamine synthetase/guanido kinase, catalytic domain"/>
    <property type="match status" value="1"/>
</dbReference>
<evidence type="ECO:0000313" key="6">
    <source>
        <dbReference type="EMBL" id="MBM9510395.1"/>
    </source>
</evidence>
<keyword evidence="7" id="KW-1185">Reference proteome</keyword>
<reference evidence="6 7" key="1">
    <citation type="submission" date="2021-01" db="EMBL/GenBank/DDBJ databases">
        <title>Streptomyces acididurans sp. nov., isolated from a peat swamp forest soil.</title>
        <authorList>
            <person name="Chantavorakit T."/>
            <person name="Duangmal K."/>
        </authorList>
    </citation>
    <scope>NUCLEOTIDE SEQUENCE [LARGE SCALE GENOMIC DNA]</scope>
    <source>
        <strain evidence="6 7">KK5PA1</strain>
    </source>
</reference>
<organism evidence="6 7">
    <name type="scientific">Actinacidiphila acididurans</name>
    <dbReference type="NCBI Taxonomy" id="2784346"/>
    <lineage>
        <taxon>Bacteria</taxon>
        <taxon>Bacillati</taxon>
        <taxon>Actinomycetota</taxon>
        <taxon>Actinomycetes</taxon>
        <taxon>Kitasatosporales</taxon>
        <taxon>Streptomycetaceae</taxon>
        <taxon>Actinacidiphila</taxon>
    </lineage>
</organism>
<evidence type="ECO:0000256" key="1">
    <source>
        <dbReference type="ARBA" id="ARBA00009897"/>
    </source>
</evidence>
<name>A0ABS2U7A6_9ACTN</name>
<dbReference type="InterPro" id="IPR036651">
    <property type="entry name" value="Gln_synt_N_sf"/>
</dbReference>
<feature type="domain" description="GS catalytic" evidence="5">
    <location>
        <begin position="121"/>
        <end position="450"/>
    </location>
</feature>
<comment type="caution">
    <text evidence="6">The sequence shown here is derived from an EMBL/GenBank/DDBJ whole genome shotgun (WGS) entry which is preliminary data.</text>
</comment>
<dbReference type="SMART" id="SM01230">
    <property type="entry name" value="Gln-synt_C"/>
    <property type="match status" value="1"/>
</dbReference>
<dbReference type="InterPro" id="IPR008146">
    <property type="entry name" value="Gln_synth_cat_dom"/>
</dbReference>
<evidence type="ECO:0000256" key="4">
    <source>
        <dbReference type="RuleBase" id="RU000384"/>
    </source>
</evidence>
<evidence type="ECO:0000256" key="2">
    <source>
        <dbReference type="ARBA" id="ARBA00022598"/>
    </source>
</evidence>
<accession>A0ABS2U7A6</accession>
<dbReference type="Proteomes" id="UP000749040">
    <property type="component" value="Unassembled WGS sequence"/>
</dbReference>
<proteinExistence type="inferred from homology"/>
<dbReference type="InterPro" id="IPR014746">
    <property type="entry name" value="Gln_synth/guanido_kin_cat_dom"/>
</dbReference>
<dbReference type="SUPFAM" id="SSF55931">
    <property type="entry name" value="Glutamine synthetase/guanido kinase"/>
    <property type="match status" value="1"/>
</dbReference>
<protein>
    <submittedName>
        <fullName evidence="6">Glutamine synthetase</fullName>
    </submittedName>
</protein>
<dbReference type="PANTHER" id="PTHR43785">
    <property type="entry name" value="GAMMA-GLUTAMYLPUTRESCINE SYNTHETASE"/>
    <property type="match status" value="1"/>
</dbReference>
<dbReference type="Gene3D" id="3.10.20.70">
    <property type="entry name" value="Glutamine synthetase, N-terminal domain"/>
    <property type="match status" value="1"/>
</dbReference>
<keyword evidence="2" id="KW-0436">Ligase</keyword>
<dbReference type="PROSITE" id="PS51987">
    <property type="entry name" value="GS_CATALYTIC"/>
    <property type="match status" value="1"/>
</dbReference>
<gene>
    <name evidence="6" type="ORF">ITX44_38715</name>
</gene>
<dbReference type="RefSeq" id="WP_205364335.1">
    <property type="nucleotide sequence ID" value="NZ_JADKYB010000036.1"/>
</dbReference>
<sequence length="450" mass="46892">MPIADPMPVLTTAELATRRERLTESGVHLLIGSVVDMAGVARAKTVPLRRAEVFHTAGMGASPTWNVFCVDNSIAFTERLGVVGDLRLRADLAAARVIGGGWAWAPSEFFDQHGEPSPNCARGRLRSTQARAEAAGLSVRAGHELEFVLTDAEGRELSGRHWQAYGLGSVVREGALLAELDRALEHAGVGVEQLHAEYGTGQFELSLAPAEPVQAADDVVLARLVTGRVARDHGMQVSFSPLPFHEGAGNGAHLHLSLARNGRPLLSGGAGPHGLTDEGAAAIGAIVAGLPATLGVLGGSVLSSARLGPGRWSGAFACWGLENREAAVRLLAGTAGNPHGASIEVKCGDSSANVYLASAVVLGLALDGIARGAELPPEVRVDPAQDPSAVRLPATQEEALDALDASPTARELLGDDIVSALLAVRRHEVDNYGGLGIDVLAERFRFAWTS</sequence>
<evidence type="ECO:0000313" key="7">
    <source>
        <dbReference type="Proteomes" id="UP000749040"/>
    </source>
</evidence>
<dbReference type="PANTHER" id="PTHR43785:SF12">
    <property type="entry name" value="TYPE-1 GLUTAMINE SYNTHETASE 2"/>
    <property type="match status" value="1"/>
</dbReference>
<evidence type="ECO:0000256" key="3">
    <source>
        <dbReference type="PROSITE-ProRule" id="PRU01331"/>
    </source>
</evidence>
<dbReference type="EMBL" id="JADKYB010000036">
    <property type="protein sequence ID" value="MBM9510395.1"/>
    <property type="molecule type" value="Genomic_DNA"/>
</dbReference>
<comment type="similarity">
    <text evidence="1 3 4">Belongs to the glutamine synthetase family.</text>
</comment>
<dbReference type="Pfam" id="PF00120">
    <property type="entry name" value="Gln-synt_C"/>
    <property type="match status" value="1"/>
</dbReference>
<evidence type="ECO:0000259" key="5">
    <source>
        <dbReference type="PROSITE" id="PS51987"/>
    </source>
</evidence>